<sequence>MRSLEKDVDVSVFETERVLRVGRNLAIYAVGVGLLVVAALGLADAIELSTAVAAPLFVAGLLLVLIVHEYFGGPV</sequence>
<name>L9XAG1_9EURY</name>
<keyword evidence="1" id="KW-0472">Membrane</keyword>
<dbReference type="STRING" id="1227499.C493_08901"/>
<evidence type="ECO:0000256" key="1">
    <source>
        <dbReference type="SAM" id="Phobius"/>
    </source>
</evidence>
<organism evidence="2 3">
    <name type="scientific">Natronolimnohabitans innermongolicus JCM 12255</name>
    <dbReference type="NCBI Taxonomy" id="1227499"/>
    <lineage>
        <taxon>Archaea</taxon>
        <taxon>Methanobacteriati</taxon>
        <taxon>Methanobacteriota</taxon>
        <taxon>Stenosarchaea group</taxon>
        <taxon>Halobacteria</taxon>
        <taxon>Halobacteriales</taxon>
        <taxon>Natrialbaceae</taxon>
        <taxon>Natronolimnohabitans</taxon>
    </lineage>
</organism>
<dbReference type="eggNOG" id="ENOG502N5I1">
    <property type="taxonomic scope" value="Archaea"/>
</dbReference>
<reference evidence="2 3" key="1">
    <citation type="journal article" date="2014" name="PLoS Genet.">
        <title>Phylogenetically driven sequencing of extremely halophilic archaea reveals strategies for static and dynamic osmo-response.</title>
        <authorList>
            <person name="Becker E.A."/>
            <person name="Seitzer P.M."/>
            <person name="Tritt A."/>
            <person name="Larsen D."/>
            <person name="Krusor M."/>
            <person name="Yao A.I."/>
            <person name="Wu D."/>
            <person name="Madern D."/>
            <person name="Eisen J.A."/>
            <person name="Darling A.E."/>
            <person name="Facciotti M.T."/>
        </authorList>
    </citation>
    <scope>NUCLEOTIDE SEQUENCE [LARGE SCALE GENOMIC DNA]</scope>
    <source>
        <strain evidence="2 3">JCM 12255</strain>
    </source>
</reference>
<dbReference type="Proteomes" id="UP000011602">
    <property type="component" value="Unassembled WGS sequence"/>
</dbReference>
<feature type="transmembrane region" description="Helical" evidence="1">
    <location>
        <begin position="25"/>
        <end position="46"/>
    </location>
</feature>
<gene>
    <name evidence="2" type="ORF">C493_08901</name>
</gene>
<keyword evidence="1" id="KW-0812">Transmembrane</keyword>
<comment type="caution">
    <text evidence="2">The sequence shown here is derived from an EMBL/GenBank/DDBJ whole genome shotgun (WGS) entry which is preliminary data.</text>
</comment>
<dbReference type="EMBL" id="AOHZ01000041">
    <property type="protein sequence ID" value="ELY57588.1"/>
    <property type="molecule type" value="Genomic_DNA"/>
</dbReference>
<feature type="transmembrane region" description="Helical" evidence="1">
    <location>
        <begin position="52"/>
        <end position="71"/>
    </location>
</feature>
<evidence type="ECO:0000313" key="2">
    <source>
        <dbReference type="EMBL" id="ELY57588.1"/>
    </source>
</evidence>
<dbReference type="AlphaFoldDB" id="L9XAG1"/>
<proteinExistence type="predicted"/>
<keyword evidence="3" id="KW-1185">Reference proteome</keyword>
<evidence type="ECO:0000313" key="3">
    <source>
        <dbReference type="Proteomes" id="UP000011602"/>
    </source>
</evidence>
<keyword evidence="1" id="KW-1133">Transmembrane helix</keyword>
<accession>L9XAG1</accession>
<protein>
    <submittedName>
        <fullName evidence="2">Uncharacterized protein</fullName>
    </submittedName>
</protein>